<gene>
    <name evidence="2" type="ORF">E2980_16445</name>
</gene>
<sequence>MGYGIRLGEDRFYRLFASCQLCGLPVLGVSGNETHGTERKSGRLTKTHYREVLSVPLIQVNGVDIHYHMQGKGTPIVFLHPPCIGSRVFTYMRNDLSQDHKTVLFDFRGHGRSGSSHAPITIPLLAEDVRQLMDRLDISKAYLCCYSMSSVVALQALLSYPDRFLGGIFLGGTAELTGWKSRAKLKAGVWAGKMRAREIISIPLAWVNADNRETFHRIRGETRSGDIENWRQYMESGLAYSAVNRLKDIHQPMLLLCGQKDKEFKGYMKVLQNGLANFSSAYIPGLKHTLPIDGAEPIGDLVRGWLNAQKRQREDFQPAAMREERQQVAFTALPSDQQDLDAQEPYYH</sequence>
<organism evidence="2 3">
    <name type="scientific">Cohnella luojiensis</name>
    <dbReference type="NCBI Taxonomy" id="652876"/>
    <lineage>
        <taxon>Bacteria</taxon>
        <taxon>Bacillati</taxon>
        <taxon>Bacillota</taxon>
        <taxon>Bacilli</taxon>
        <taxon>Bacillales</taxon>
        <taxon>Paenibacillaceae</taxon>
        <taxon>Cohnella</taxon>
    </lineage>
</organism>
<dbReference type="Proteomes" id="UP000297900">
    <property type="component" value="Unassembled WGS sequence"/>
</dbReference>
<dbReference type="InterPro" id="IPR050266">
    <property type="entry name" value="AB_hydrolase_sf"/>
</dbReference>
<evidence type="ECO:0000259" key="1">
    <source>
        <dbReference type="Pfam" id="PF00561"/>
    </source>
</evidence>
<reference evidence="2 3" key="1">
    <citation type="submission" date="2019-03" db="EMBL/GenBank/DDBJ databases">
        <title>Cohnella endophytica sp. nov., a novel endophytic bacterium isolated from bark of Sonneratia apetala.</title>
        <authorList>
            <person name="Tuo L."/>
        </authorList>
    </citation>
    <scope>NUCLEOTIDE SEQUENCE [LARGE SCALE GENOMIC DNA]</scope>
    <source>
        <strain evidence="2 3">CCTCC AB 208254</strain>
    </source>
</reference>
<evidence type="ECO:0000313" key="2">
    <source>
        <dbReference type="EMBL" id="TFE24227.1"/>
    </source>
</evidence>
<comment type="caution">
    <text evidence="2">The sequence shown here is derived from an EMBL/GenBank/DDBJ whole genome shotgun (WGS) entry which is preliminary data.</text>
</comment>
<dbReference type="Gene3D" id="3.40.50.1820">
    <property type="entry name" value="alpha/beta hydrolase"/>
    <property type="match status" value="1"/>
</dbReference>
<dbReference type="EMBL" id="SOMN01000027">
    <property type="protein sequence ID" value="TFE24227.1"/>
    <property type="molecule type" value="Genomic_DNA"/>
</dbReference>
<evidence type="ECO:0000313" key="3">
    <source>
        <dbReference type="Proteomes" id="UP000297900"/>
    </source>
</evidence>
<dbReference type="OrthoDB" id="6191536at2"/>
<dbReference type="Pfam" id="PF00561">
    <property type="entry name" value="Abhydrolase_1"/>
    <property type="match status" value="1"/>
</dbReference>
<proteinExistence type="predicted"/>
<feature type="domain" description="AB hydrolase-1" evidence="1">
    <location>
        <begin position="75"/>
        <end position="264"/>
    </location>
</feature>
<keyword evidence="3" id="KW-1185">Reference proteome</keyword>
<name>A0A4Y8LUQ0_9BACL</name>
<protein>
    <submittedName>
        <fullName evidence="2">Alpha/beta hydrolase</fullName>
    </submittedName>
</protein>
<keyword evidence="2" id="KW-0378">Hydrolase</keyword>
<dbReference type="InterPro" id="IPR029058">
    <property type="entry name" value="AB_hydrolase_fold"/>
</dbReference>
<accession>A0A4Y8LUQ0</accession>
<dbReference type="SUPFAM" id="SSF53474">
    <property type="entry name" value="alpha/beta-Hydrolases"/>
    <property type="match status" value="1"/>
</dbReference>
<dbReference type="InterPro" id="IPR000073">
    <property type="entry name" value="AB_hydrolase_1"/>
</dbReference>
<dbReference type="PANTHER" id="PTHR43798">
    <property type="entry name" value="MONOACYLGLYCEROL LIPASE"/>
    <property type="match status" value="1"/>
</dbReference>
<dbReference type="AlphaFoldDB" id="A0A4Y8LUQ0"/>
<dbReference type="GO" id="GO:0016787">
    <property type="term" value="F:hydrolase activity"/>
    <property type="evidence" value="ECO:0007669"/>
    <property type="project" value="UniProtKB-KW"/>
</dbReference>